<keyword evidence="2" id="KW-1185">Reference proteome</keyword>
<protein>
    <submittedName>
        <fullName evidence="1">Uncharacterized protein</fullName>
    </submittedName>
</protein>
<name>A0ABW8LX41_9ACTN</name>
<comment type="caution">
    <text evidence="1">The sequence shown here is derived from an EMBL/GenBank/DDBJ whole genome shotgun (WGS) entry which is preliminary data.</text>
</comment>
<proteinExistence type="predicted"/>
<accession>A0ABW8LX41</accession>
<dbReference type="RefSeq" id="WP_358632118.1">
    <property type="nucleotide sequence ID" value="NZ_JBFAEV010000003.1"/>
</dbReference>
<dbReference type="EMBL" id="JBJDQH010000014">
    <property type="protein sequence ID" value="MFK4270481.1"/>
    <property type="molecule type" value="Genomic_DNA"/>
</dbReference>
<reference evidence="1 2" key="1">
    <citation type="submission" date="2024-11" db="EMBL/GenBank/DDBJ databases">
        <title>The Natural Products Discovery Center: Release of the First 8490 Sequenced Strains for Exploring Actinobacteria Biosynthetic Diversity.</title>
        <authorList>
            <person name="Kalkreuter E."/>
            <person name="Kautsar S.A."/>
            <person name="Yang D."/>
            <person name="Bader C.D."/>
            <person name="Teijaro C.N."/>
            <person name="Fluegel L."/>
            <person name="Davis C.M."/>
            <person name="Simpson J.R."/>
            <person name="Lauterbach L."/>
            <person name="Steele A.D."/>
            <person name="Gui C."/>
            <person name="Meng S."/>
            <person name="Li G."/>
            <person name="Viehrig K."/>
            <person name="Ye F."/>
            <person name="Su P."/>
            <person name="Kiefer A.F."/>
            <person name="Nichols A."/>
            <person name="Cepeda A.J."/>
            <person name="Yan W."/>
            <person name="Fan B."/>
            <person name="Jiang Y."/>
            <person name="Adhikari A."/>
            <person name="Zheng C.-J."/>
            <person name="Schuster L."/>
            <person name="Cowan T.M."/>
            <person name="Smanski M.J."/>
            <person name="Chevrette M.G."/>
            <person name="De Carvalho L.P.S."/>
            <person name="Shen B."/>
        </authorList>
    </citation>
    <scope>NUCLEOTIDE SEQUENCE [LARGE SCALE GENOMIC DNA]</scope>
    <source>
        <strain evidence="1 2">NPDC020863</strain>
    </source>
</reference>
<sequence length="83" mass="9391">MTERIPQTGQRTSTPPLRLGQLVLDTETEQVGTLEAIIDRHELCLPRTEPAARWPRVAFLRPQGGGYEWYARPENIALPLDVP</sequence>
<evidence type="ECO:0000313" key="1">
    <source>
        <dbReference type="EMBL" id="MFK4270481.1"/>
    </source>
</evidence>
<dbReference type="Proteomes" id="UP001620295">
    <property type="component" value="Unassembled WGS sequence"/>
</dbReference>
<evidence type="ECO:0000313" key="2">
    <source>
        <dbReference type="Proteomes" id="UP001620295"/>
    </source>
</evidence>
<organism evidence="1 2">
    <name type="scientific">Streptomyces milbemycinicus</name>
    <dbReference type="NCBI Taxonomy" id="476552"/>
    <lineage>
        <taxon>Bacteria</taxon>
        <taxon>Bacillati</taxon>
        <taxon>Actinomycetota</taxon>
        <taxon>Actinomycetes</taxon>
        <taxon>Kitasatosporales</taxon>
        <taxon>Streptomycetaceae</taxon>
        <taxon>Streptomyces</taxon>
    </lineage>
</organism>
<gene>
    <name evidence="1" type="ORF">ACI2L5_36970</name>
</gene>